<dbReference type="PANTHER" id="PTHR34383">
    <property type="entry name" value="POLYPHOSPHATE:AMP PHOSPHOTRANSFERASE-RELATED"/>
    <property type="match status" value="1"/>
</dbReference>
<evidence type="ECO:0000313" key="2">
    <source>
        <dbReference type="EMBL" id="SDK85125.1"/>
    </source>
</evidence>
<dbReference type="SUPFAM" id="SSF52540">
    <property type="entry name" value="P-loop containing nucleoside triphosphate hydrolases"/>
    <property type="match status" value="2"/>
</dbReference>
<accession>A0A1G9F9U1</accession>
<dbReference type="Gene3D" id="3.40.50.300">
    <property type="entry name" value="P-loop containing nucleotide triphosphate hydrolases"/>
    <property type="match status" value="2"/>
</dbReference>
<dbReference type="EMBL" id="FNFY01000011">
    <property type="protein sequence ID" value="SDK85125.1"/>
    <property type="molecule type" value="Genomic_DNA"/>
</dbReference>
<evidence type="ECO:0000313" key="3">
    <source>
        <dbReference type="Proteomes" id="UP000199008"/>
    </source>
</evidence>
<dbReference type="PANTHER" id="PTHR34383:SF3">
    <property type="entry name" value="POLYPHOSPHATE:AMP PHOSPHOTRANSFERASE"/>
    <property type="match status" value="1"/>
</dbReference>
<dbReference type="Pfam" id="PF03976">
    <property type="entry name" value="PPK2"/>
    <property type="match status" value="2"/>
</dbReference>
<reference evidence="3" key="1">
    <citation type="submission" date="2016-10" db="EMBL/GenBank/DDBJ databases">
        <authorList>
            <person name="Varghese N."/>
            <person name="Submissions S."/>
        </authorList>
    </citation>
    <scope>NUCLEOTIDE SEQUENCE [LARGE SCALE GENOMIC DNA]</scope>
    <source>
        <strain evidence="3">CGMCC 1.8895</strain>
    </source>
</reference>
<dbReference type="OrthoDB" id="9775224at2"/>
<proteinExistence type="predicted"/>
<dbReference type="STRING" id="576118.SAMN05216216_11143"/>
<gene>
    <name evidence="2" type="ORF">SAMN05216216_11143</name>
</gene>
<dbReference type="InterPro" id="IPR022488">
    <property type="entry name" value="PPK2-related"/>
</dbReference>
<dbReference type="InterPro" id="IPR027417">
    <property type="entry name" value="P-loop_NTPase"/>
</dbReference>
<name>A0A1G9F9U1_9BACL</name>
<dbReference type="RefSeq" id="WP_092986241.1">
    <property type="nucleotide sequence ID" value="NZ_FNFY01000011.1"/>
</dbReference>
<keyword evidence="3" id="KW-1185">Reference proteome</keyword>
<organism evidence="2 3">
    <name type="scientific">Lacicoccus qingdaonensis</name>
    <dbReference type="NCBI Taxonomy" id="576118"/>
    <lineage>
        <taxon>Bacteria</taxon>
        <taxon>Bacillati</taxon>
        <taxon>Bacillota</taxon>
        <taxon>Bacilli</taxon>
        <taxon>Bacillales</taxon>
        <taxon>Salinicoccaceae</taxon>
        <taxon>Lacicoccus</taxon>
    </lineage>
</organism>
<dbReference type="GO" id="GO:0016740">
    <property type="term" value="F:transferase activity"/>
    <property type="evidence" value="ECO:0007669"/>
    <property type="project" value="UniProtKB-KW"/>
</dbReference>
<keyword evidence="2" id="KW-0808">Transferase</keyword>
<dbReference type="Proteomes" id="UP000199008">
    <property type="component" value="Unassembled WGS sequence"/>
</dbReference>
<feature type="domain" description="Polyphosphate kinase-2-related" evidence="1">
    <location>
        <begin position="8"/>
        <end position="218"/>
    </location>
</feature>
<feature type="domain" description="Polyphosphate kinase-2-related" evidence="1">
    <location>
        <begin position="250"/>
        <end position="471"/>
    </location>
</feature>
<protein>
    <submittedName>
        <fullName evidence="2">Polyphosphate:AMP phosphotransferase</fullName>
    </submittedName>
</protein>
<evidence type="ECO:0000259" key="1">
    <source>
        <dbReference type="Pfam" id="PF03976"/>
    </source>
</evidence>
<dbReference type="AlphaFoldDB" id="A0A1G9F9U1"/>
<sequence length="478" mass="56837">MIEIDDELEFRLGEMTRKTHDMNIPVMIIIEGPPASGKSRLSNALYMALDAKYTDFVATRPPRDIDLRYPFMQRFWNHLPKAGDVNIHFRSWYAQYIEYKEAGITDNIDVDIKEISADMENFERTLDQNGYEIIKFYVNTSEEVRQKHLDKLKENPTLKWKAEEFEEHLELFDYEKEMQGFINQKQQIPWTEIDFENKNEAINTMFKTIIDTLEARVEKERTTAVERIVSDFTKYFESELFTFDFDKEKISKKDYKDILPELQLKMRDIQFQLYQHKIPLILVYEGMDAAGKGGNIKRTRQRLDPTGYTINAVSAPSDIELAHHYLWRFATDIPRSGHIGFFDRSWYGRVLVERVEGFASQKEWTQAYDEIKDFEKSLYNSGAVILKFFLSLDKDEQLERFEEREKNIEKQWKITKEDWRNRAKWDEYLEASEDMIKETDTGYAPWHIIPGNNKKYARIEVLKKIIAACEKVLNDERN</sequence>